<evidence type="ECO:0008006" key="18">
    <source>
        <dbReference type="Google" id="ProtNLM"/>
    </source>
</evidence>
<evidence type="ECO:0000256" key="6">
    <source>
        <dbReference type="ARBA" id="ARBA00022989"/>
    </source>
</evidence>
<keyword evidence="5 10" id="KW-0067">ATP-binding</keyword>
<accession>A0A9P8PNF7</accession>
<dbReference type="PROSITE" id="PS00107">
    <property type="entry name" value="PROTEIN_KINASE_ATP"/>
    <property type="match status" value="1"/>
</dbReference>
<feature type="compositionally biased region" description="Low complexity" evidence="11">
    <location>
        <begin position="685"/>
        <end position="695"/>
    </location>
</feature>
<evidence type="ECO:0000259" key="13">
    <source>
        <dbReference type="PROSITE" id="PS50011"/>
    </source>
</evidence>
<keyword evidence="8" id="KW-0129">CBS domain</keyword>
<dbReference type="Gene3D" id="1.10.510.10">
    <property type="entry name" value="Transferase(Phosphotransferase) domain 1"/>
    <property type="match status" value="1"/>
</dbReference>
<feature type="compositionally biased region" description="Basic and acidic residues" evidence="11">
    <location>
        <begin position="643"/>
        <end position="667"/>
    </location>
</feature>
<dbReference type="PROSITE" id="PS00108">
    <property type="entry name" value="PROTEIN_KINASE_ST"/>
    <property type="match status" value="1"/>
</dbReference>
<dbReference type="InterPro" id="IPR044751">
    <property type="entry name" value="Ion_transp-like_CBS"/>
</dbReference>
<dbReference type="SUPFAM" id="SSF54631">
    <property type="entry name" value="CBS-domain pair"/>
    <property type="match status" value="1"/>
</dbReference>
<feature type="transmembrane region" description="Helical" evidence="12">
    <location>
        <begin position="182"/>
        <end position="201"/>
    </location>
</feature>
<reference evidence="16" key="1">
    <citation type="journal article" date="2021" name="Open Biol.">
        <title>Shared evolutionary footprints suggest mitochondrial oxidative damage underlies multiple complex I losses in fungi.</title>
        <authorList>
            <person name="Schikora-Tamarit M.A."/>
            <person name="Marcet-Houben M."/>
            <person name="Nosek J."/>
            <person name="Gabaldon T."/>
        </authorList>
    </citation>
    <scope>NUCLEOTIDE SEQUENCE</scope>
    <source>
        <strain evidence="16">NCAIM Y.01608</strain>
    </source>
</reference>
<reference evidence="16" key="2">
    <citation type="submission" date="2021-01" db="EMBL/GenBank/DDBJ databases">
        <authorList>
            <person name="Schikora-Tamarit M.A."/>
        </authorList>
    </citation>
    <scope>NUCLEOTIDE SEQUENCE</scope>
    <source>
        <strain evidence="16">NCAIM Y.01608</strain>
    </source>
</reference>
<dbReference type="CDD" id="cd04590">
    <property type="entry name" value="CBS_pair_CorC_HlyC_assoc"/>
    <property type="match status" value="1"/>
</dbReference>
<dbReference type="PANTHER" id="PTHR12064:SF97">
    <property type="entry name" value="METAL TRANSPORTER CNNM-5"/>
    <property type="match status" value="1"/>
</dbReference>
<dbReference type="InterPro" id="IPR011009">
    <property type="entry name" value="Kinase-like_dom_sf"/>
</dbReference>
<feature type="domain" description="CNNM transmembrane" evidence="15">
    <location>
        <begin position="61"/>
        <end position="244"/>
    </location>
</feature>
<dbReference type="Pfam" id="PF00069">
    <property type="entry name" value="Pkinase"/>
    <property type="match status" value="1"/>
</dbReference>
<proteinExistence type="predicted"/>
<feature type="region of interest" description="Disordered" evidence="11">
    <location>
        <begin position="628"/>
        <end position="779"/>
    </location>
</feature>
<keyword evidence="17" id="KW-1185">Reference proteome</keyword>
<dbReference type="GO" id="GO:0016020">
    <property type="term" value="C:membrane"/>
    <property type="evidence" value="ECO:0007669"/>
    <property type="project" value="UniProtKB-SubCell"/>
</dbReference>
<comment type="caution">
    <text evidence="16">The sequence shown here is derived from an EMBL/GenBank/DDBJ whole genome shotgun (WGS) entry which is preliminary data.</text>
</comment>
<evidence type="ECO:0000256" key="7">
    <source>
        <dbReference type="ARBA" id="ARBA00023136"/>
    </source>
</evidence>
<evidence type="ECO:0000256" key="3">
    <source>
        <dbReference type="ARBA" id="ARBA00022737"/>
    </source>
</evidence>
<feature type="region of interest" description="Disordered" evidence="11">
    <location>
        <begin position="425"/>
        <end position="474"/>
    </location>
</feature>
<organism evidence="16 17">
    <name type="scientific">Ogataea polymorpha</name>
    <dbReference type="NCBI Taxonomy" id="460523"/>
    <lineage>
        <taxon>Eukaryota</taxon>
        <taxon>Fungi</taxon>
        <taxon>Dikarya</taxon>
        <taxon>Ascomycota</taxon>
        <taxon>Saccharomycotina</taxon>
        <taxon>Pichiomycetes</taxon>
        <taxon>Pichiales</taxon>
        <taxon>Pichiaceae</taxon>
        <taxon>Ogataea</taxon>
    </lineage>
</organism>
<evidence type="ECO:0000256" key="11">
    <source>
        <dbReference type="SAM" id="MobiDB-lite"/>
    </source>
</evidence>
<dbReference type="SMART" id="SM00220">
    <property type="entry name" value="S_TKc"/>
    <property type="match status" value="1"/>
</dbReference>
<feature type="region of interest" description="Disordered" evidence="11">
    <location>
        <begin position="823"/>
        <end position="842"/>
    </location>
</feature>
<feature type="compositionally biased region" description="Polar residues" evidence="11">
    <location>
        <begin position="451"/>
        <end position="462"/>
    </location>
</feature>
<feature type="binding site" evidence="10">
    <location>
        <position position="892"/>
    </location>
    <ligand>
        <name>ATP</name>
        <dbReference type="ChEBI" id="CHEBI:30616"/>
    </ligand>
</feature>
<dbReference type="PROSITE" id="PS51371">
    <property type="entry name" value="CBS"/>
    <property type="match status" value="1"/>
</dbReference>
<protein>
    <recommendedName>
        <fullName evidence="18">Protein kinase domain-containing protein</fullName>
    </recommendedName>
</protein>
<feature type="transmembrane region" description="Helical" evidence="12">
    <location>
        <begin position="65"/>
        <end position="89"/>
    </location>
</feature>
<feature type="compositionally biased region" description="Low complexity" evidence="11">
    <location>
        <begin position="763"/>
        <end position="777"/>
    </location>
</feature>
<feature type="compositionally biased region" description="Polar residues" evidence="11">
    <location>
        <begin position="731"/>
        <end position="762"/>
    </location>
</feature>
<evidence type="ECO:0000256" key="8">
    <source>
        <dbReference type="PROSITE-ProRule" id="PRU00703"/>
    </source>
</evidence>
<comment type="subcellular location">
    <subcellularLocation>
        <location evidence="1">Membrane</location>
        <topology evidence="1">Multi-pass membrane protein</topology>
    </subcellularLocation>
</comment>
<feature type="domain" description="CBS" evidence="14">
    <location>
        <begin position="325"/>
        <end position="390"/>
    </location>
</feature>
<dbReference type="FunFam" id="3.10.580.10:FF:000006">
    <property type="entry name" value="DUF21 and CBS domain protein"/>
    <property type="match status" value="1"/>
</dbReference>
<dbReference type="InterPro" id="IPR000719">
    <property type="entry name" value="Prot_kinase_dom"/>
</dbReference>
<dbReference type="GO" id="GO:0005737">
    <property type="term" value="C:cytoplasm"/>
    <property type="evidence" value="ECO:0007669"/>
    <property type="project" value="TreeGrafter"/>
</dbReference>
<dbReference type="GO" id="GO:0010960">
    <property type="term" value="P:magnesium ion homeostasis"/>
    <property type="evidence" value="ECO:0007669"/>
    <property type="project" value="InterPro"/>
</dbReference>
<evidence type="ECO:0000313" key="17">
    <source>
        <dbReference type="Proteomes" id="UP000788993"/>
    </source>
</evidence>
<evidence type="ECO:0000256" key="4">
    <source>
        <dbReference type="ARBA" id="ARBA00022741"/>
    </source>
</evidence>
<dbReference type="InterPro" id="IPR000644">
    <property type="entry name" value="CBS_dom"/>
</dbReference>
<sequence length="1175" mass="129693">MSKHLPRSHTSKLPPTNQLYKSLLALVSLLPNFSHALPLPVKGLVARAVIHSASKNHEPLSDGEFYMYMAASISLVLLGGVFAGLTLGLMGQDELYLKVIADSGTPSERKWAHEVLKLIGRGKHWVLVTLLLSNVITNETLPVMLDRFLGGGFAAVFSATASIVIFGEIIPQSVCVRYGLQLGAYFAPFVLVLMYLMYPVAYPIALLLDYILGQDHGTAYRKSGLKTLVTLHKTMGVERLNQDEVTIISAVLDLKEKPVCAIMTPIDKVYTLPSDRILDEEVVEEIFNAGFSRIPIHLPGEPTNFVGMLLVRILISYDPEDALPVSSFPLATLPETSLETSCLNILNYFQEGKSHMVIVSTTPGMDTGAVGVLTLEDVIEELIGEEIVDESDVYVDVNKNIRRSIPGPLAKKNVTSYFHSLYPSRANSQNSQIRHSSPPAPAYYSKRDSQDTQTPRENSTLRYKSPPAAEPAHNSQINSTIANGIKPSNLAVNPLQTNNAHVTIKKQPQLDPPPESVARNYGSAEDNGETSPESHKKLTARKLPLTQPKAVQKRFTISTQKSERSSVDLSDVQHQTSSLPSAASEITEHTINLPMASSRSTRSDSGIIENIVSVRGVSKTVIGESAVSESMNIGDENGSGDSTHSEKVPFLKKENGSKPRRDSKRFWDWGQSRTLETMPKPTDLSQSQVSVSNVSMRRDESSSSLQSHSSNVGTGNGSHVLAKLFRKGSDRSNPNVSSRAGSVNNTPSVSLTPSSSNLTPRVSNSSNASTAGSTDSSSLRHLSLKRFLKPIHRSARAKEQQEHLHQMIQHKLNKLKICNHHHHHIKDQPKKEPALPPQPDGRQEGMAMRKLVAQYGEIPDAAVEKNVLGEGAGGSVLIVRRPSDGQVFAIKKFRPQSSRESDYDYRKKVINEYNLLVDLDHENIVRVYELLNEHTLYVMVMEYCKYDFFTIVMGGVMSKDEIFCYFKQMAEGVVYLHSKGIAHRDLKLDNCVVSETGILKLIDFGSAARFRMPDSDPDQNIIQVSGIVGSDPYLAPECLSMSSYDPRPADVWSLAIMFCCMVLRRFPWKIPKTTDSSYRAFVSESGDDGKSSSGSSRLLKLLPAASRPLIGGMLTVAANKRTTMDQLQRDSFFYGIDWCHGSIKGDHTHHLITEKDLERIEAERKKQSEMAKKMG</sequence>
<dbReference type="PROSITE" id="PS50011">
    <property type="entry name" value="PROTEIN_KINASE_DOM"/>
    <property type="match status" value="1"/>
</dbReference>
<dbReference type="Pfam" id="PF01595">
    <property type="entry name" value="CNNM"/>
    <property type="match status" value="1"/>
</dbReference>
<dbReference type="AlphaFoldDB" id="A0A9P8PNF7"/>
<dbReference type="InterPro" id="IPR046342">
    <property type="entry name" value="CBS_dom_sf"/>
</dbReference>
<evidence type="ECO:0000256" key="12">
    <source>
        <dbReference type="SAM" id="Phobius"/>
    </source>
</evidence>
<dbReference type="GO" id="GO:0030026">
    <property type="term" value="P:intracellular manganese ion homeostasis"/>
    <property type="evidence" value="ECO:0007669"/>
    <property type="project" value="TreeGrafter"/>
</dbReference>
<dbReference type="InterPro" id="IPR008271">
    <property type="entry name" value="Ser/Thr_kinase_AS"/>
</dbReference>
<dbReference type="EMBL" id="JAEUBD010000382">
    <property type="protein sequence ID" value="KAH3675353.1"/>
    <property type="molecule type" value="Genomic_DNA"/>
</dbReference>
<dbReference type="InterPro" id="IPR002550">
    <property type="entry name" value="CNNM"/>
</dbReference>
<dbReference type="GO" id="GO:0004672">
    <property type="term" value="F:protein kinase activity"/>
    <property type="evidence" value="ECO:0007669"/>
    <property type="project" value="InterPro"/>
</dbReference>
<feature type="domain" description="Protein kinase" evidence="13">
    <location>
        <begin position="862"/>
        <end position="1133"/>
    </location>
</feature>
<feature type="region of interest" description="Disordered" evidence="11">
    <location>
        <begin position="504"/>
        <end position="536"/>
    </location>
</feature>
<evidence type="ECO:0000259" key="14">
    <source>
        <dbReference type="PROSITE" id="PS51371"/>
    </source>
</evidence>
<dbReference type="PROSITE" id="PS51846">
    <property type="entry name" value="CNNM"/>
    <property type="match status" value="1"/>
</dbReference>
<keyword evidence="7 9" id="KW-0472">Membrane</keyword>
<evidence type="ECO:0000259" key="15">
    <source>
        <dbReference type="PROSITE" id="PS51846"/>
    </source>
</evidence>
<keyword evidence="2 9" id="KW-0812">Transmembrane</keyword>
<evidence type="ECO:0000256" key="10">
    <source>
        <dbReference type="PROSITE-ProRule" id="PRU10141"/>
    </source>
</evidence>
<name>A0A9P8PNF7_9ASCO</name>
<dbReference type="PANTHER" id="PTHR12064">
    <property type="entry name" value="METAL TRANSPORTER CNNM"/>
    <property type="match status" value="1"/>
</dbReference>
<feature type="transmembrane region" description="Helical" evidence="12">
    <location>
        <begin position="148"/>
        <end position="170"/>
    </location>
</feature>
<evidence type="ECO:0000256" key="5">
    <source>
        <dbReference type="ARBA" id="ARBA00022840"/>
    </source>
</evidence>
<dbReference type="GO" id="GO:0030447">
    <property type="term" value="P:filamentous growth"/>
    <property type="evidence" value="ECO:0007669"/>
    <property type="project" value="UniProtKB-ARBA"/>
</dbReference>
<evidence type="ECO:0000313" key="16">
    <source>
        <dbReference type="EMBL" id="KAH3675353.1"/>
    </source>
</evidence>
<dbReference type="GO" id="GO:0005524">
    <property type="term" value="F:ATP binding"/>
    <property type="evidence" value="ECO:0007669"/>
    <property type="project" value="UniProtKB-UniRule"/>
</dbReference>
<dbReference type="InterPro" id="IPR017441">
    <property type="entry name" value="Protein_kinase_ATP_BS"/>
</dbReference>
<dbReference type="Gene3D" id="3.10.580.10">
    <property type="entry name" value="CBS-domain"/>
    <property type="match status" value="1"/>
</dbReference>
<keyword evidence="4 10" id="KW-0547">Nucleotide-binding</keyword>
<keyword evidence="6 9" id="KW-1133">Transmembrane helix</keyword>
<dbReference type="Proteomes" id="UP000788993">
    <property type="component" value="Unassembled WGS sequence"/>
</dbReference>
<evidence type="ECO:0000256" key="9">
    <source>
        <dbReference type="PROSITE-ProRule" id="PRU01193"/>
    </source>
</evidence>
<evidence type="ECO:0000256" key="2">
    <source>
        <dbReference type="ARBA" id="ARBA00022692"/>
    </source>
</evidence>
<dbReference type="SUPFAM" id="SSF56112">
    <property type="entry name" value="Protein kinase-like (PK-like)"/>
    <property type="match status" value="1"/>
</dbReference>
<evidence type="ECO:0000256" key="1">
    <source>
        <dbReference type="ARBA" id="ARBA00004141"/>
    </source>
</evidence>
<dbReference type="InterPro" id="IPR045095">
    <property type="entry name" value="ACDP"/>
</dbReference>
<gene>
    <name evidence="16" type="ORF">OGATHE_001693</name>
</gene>
<keyword evidence="3" id="KW-0677">Repeat</keyword>
<feature type="compositionally biased region" description="Polar residues" evidence="11">
    <location>
        <begin position="425"/>
        <end position="435"/>
    </location>
</feature>